<name>A0A918UK28_9SPHN</name>
<dbReference type="AlphaFoldDB" id="A0A918UK28"/>
<reference evidence="1" key="1">
    <citation type="journal article" date="2014" name="Int. J. Syst. Evol. Microbiol.">
        <title>Complete genome sequence of Corynebacterium casei LMG S-19264T (=DSM 44701T), isolated from a smear-ripened cheese.</title>
        <authorList>
            <consortium name="US DOE Joint Genome Institute (JGI-PGF)"/>
            <person name="Walter F."/>
            <person name="Albersmeier A."/>
            <person name="Kalinowski J."/>
            <person name="Ruckert C."/>
        </authorList>
    </citation>
    <scope>NUCLEOTIDE SEQUENCE</scope>
    <source>
        <strain evidence="1">KCTC 32255</strain>
    </source>
</reference>
<evidence type="ECO:0000313" key="2">
    <source>
        <dbReference type="Proteomes" id="UP000648075"/>
    </source>
</evidence>
<dbReference type="Proteomes" id="UP000648075">
    <property type="component" value="Unassembled WGS sequence"/>
</dbReference>
<gene>
    <name evidence="1" type="ORF">GCM10011614_34780</name>
</gene>
<sequence>MARARVNRDYGAVTMRPIQADIQGAPWQFRPGPHEPMARAQSYSDLPFQMFDDSVRVVRTSLELGKGTSL</sequence>
<comment type="caution">
    <text evidence="1">The sequence shown here is derived from an EMBL/GenBank/DDBJ whole genome shotgun (WGS) entry which is preliminary data.</text>
</comment>
<organism evidence="1 2">
    <name type="scientific">Novosphingobium colocasiae</name>
    <dbReference type="NCBI Taxonomy" id="1256513"/>
    <lineage>
        <taxon>Bacteria</taxon>
        <taxon>Pseudomonadati</taxon>
        <taxon>Pseudomonadota</taxon>
        <taxon>Alphaproteobacteria</taxon>
        <taxon>Sphingomonadales</taxon>
        <taxon>Sphingomonadaceae</taxon>
        <taxon>Novosphingobium</taxon>
    </lineage>
</organism>
<proteinExistence type="predicted"/>
<keyword evidence="2" id="KW-1185">Reference proteome</keyword>
<protein>
    <submittedName>
        <fullName evidence="1">Uncharacterized protein</fullName>
    </submittedName>
</protein>
<evidence type="ECO:0000313" key="1">
    <source>
        <dbReference type="EMBL" id="GGZ17282.1"/>
    </source>
</evidence>
<accession>A0A918UK28</accession>
<dbReference type="EMBL" id="BMZA01000034">
    <property type="protein sequence ID" value="GGZ17282.1"/>
    <property type="molecule type" value="Genomic_DNA"/>
</dbReference>
<reference evidence="1" key="2">
    <citation type="submission" date="2020-09" db="EMBL/GenBank/DDBJ databases">
        <authorList>
            <person name="Sun Q."/>
            <person name="Kim S."/>
        </authorList>
    </citation>
    <scope>NUCLEOTIDE SEQUENCE</scope>
    <source>
        <strain evidence="1">KCTC 32255</strain>
    </source>
</reference>